<dbReference type="PANTHER" id="PTHR46825:SF9">
    <property type="entry name" value="BETA-LACTAMASE-RELATED DOMAIN-CONTAINING PROTEIN"/>
    <property type="match status" value="1"/>
</dbReference>
<dbReference type="InterPro" id="IPR023650">
    <property type="entry name" value="Beta-lactam_class-A_AS"/>
</dbReference>
<feature type="signal peptide" evidence="2">
    <location>
        <begin position="1"/>
        <end position="25"/>
    </location>
</feature>
<accession>A0AAP2DUQ8</accession>
<gene>
    <name evidence="4" type="ORF">KK083_30875</name>
</gene>
<evidence type="ECO:0000313" key="4">
    <source>
        <dbReference type="EMBL" id="MBT1701337.1"/>
    </source>
</evidence>
<organism evidence="4 5">
    <name type="scientific">Chryseosolibacter histidini</name>
    <dbReference type="NCBI Taxonomy" id="2782349"/>
    <lineage>
        <taxon>Bacteria</taxon>
        <taxon>Pseudomonadati</taxon>
        <taxon>Bacteroidota</taxon>
        <taxon>Cytophagia</taxon>
        <taxon>Cytophagales</taxon>
        <taxon>Chryseotaleaceae</taxon>
        <taxon>Chryseosolibacter</taxon>
    </lineage>
</organism>
<feature type="transmembrane region" description="Helical" evidence="1">
    <location>
        <begin position="601"/>
        <end position="628"/>
    </location>
</feature>
<dbReference type="EMBL" id="JAHESF010000066">
    <property type="protein sequence ID" value="MBT1701337.1"/>
    <property type="molecule type" value="Genomic_DNA"/>
</dbReference>
<evidence type="ECO:0000313" key="5">
    <source>
        <dbReference type="Proteomes" id="UP001319200"/>
    </source>
</evidence>
<keyword evidence="1" id="KW-0472">Membrane</keyword>
<evidence type="ECO:0000259" key="3">
    <source>
        <dbReference type="Pfam" id="PF00144"/>
    </source>
</evidence>
<dbReference type="RefSeq" id="WP_254170019.1">
    <property type="nucleotide sequence ID" value="NZ_JAHESF010000066.1"/>
</dbReference>
<feature type="transmembrane region" description="Helical" evidence="1">
    <location>
        <begin position="569"/>
        <end position="589"/>
    </location>
</feature>
<dbReference type="PANTHER" id="PTHR46825">
    <property type="entry name" value="D-ALANYL-D-ALANINE-CARBOXYPEPTIDASE/ENDOPEPTIDASE AMPH"/>
    <property type="match status" value="1"/>
</dbReference>
<feature type="transmembrane region" description="Helical" evidence="1">
    <location>
        <begin position="528"/>
        <end position="549"/>
    </location>
</feature>
<dbReference type="InterPro" id="IPR001466">
    <property type="entry name" value="Beta-lactam-related"/>
</dbReference>
<feature type="domain" description="Beta-lactamase-related" evidence="3">
    <location>
        <begin position="42"/>
        <end position="364"/>
    </location>
</feature>
<keyword evidence="2" id="KW-0732">Signal</keyword>
<keyword evidence="1" id="KW-1133">Transmembrane helix</keyword>
<keyword evidence="5" id="KW-1185">Reference proteome</keyword>
<name>A0AAP2DUQ8_9BACT</name>
<evidence type="ECO:0000256" key="2">
    <source>
        <dbReference type="SAM" id="SignalP"/>
    </source>
</evidence>
<dbReference type="Gene3D" id="3.40.710.10">
    <property type="entry name" value="DD-peptidase/beta-lactamase superfamily"/>
    <property type="match status" value="1"/>
</dbReference>
<keyword evidence="1" id="KW-0812">Transmembrane</keyword>
<reference evidence="4 5" key="1">
    <citation type="submission" date="2021-05" db="EMBL/GenBank/DDBJ databases">
        <title>A Polyphasic approach of four new species of the genus Ohtaekwangia: Ohtaekwangia histidinii sp. nov., Ohtaekwangia cretensis sp. nov., Ohtaekwangia indiensis sp. nov., Ohtaekwangia reichenbachii sp. nov. from diverse environment.</title>
        <authorList>
            <person name="Octaviana S."/>
        </authorList>
    </citation>
    <scope>NUCLEOTIDE SEQUENCE [LARGE SCALE GENOMIC DNA]</scope>
    <source>
        <strain evidence="4 5">PWU4</strain>
    </source>
</reference>
<dbReference type="InterPro" id="IPR012338">
    <property type="entry name" value="Beta-lactam/transpept-like"/>
</dbReference>
<protein>
    <submittedName>
        <fullName evidence="4">Beta-lactamase family protein</fullName>
    </submittedName>
</protein>
<proteinExistence type="predicted"/>
<dbReference type="Pfam" id="PF00144">
    <property type="entry name" value="Beta-lactamase"/>
    <property type="match status" value="1"/>
</dbReference>
<evidence type="ECO:0000256" key="1">
    <source>
        <dbReference type="SAM" id="Phobius"/>
    </source>
</evidence>
<dbReference type="SUPFAM" id="SSF56601">
    <property type="entry name" value="beta-lactamase/transpeptidase-like"/>
    <property type="match status" value="1"/>
</dbReference>
<dbReference type="AlphaFoldDB" id="A0AAP2DUQ8"/>
<dbReference type="InterPro" id="IPR050491">
    <property type="entry name" value="AmpC-like"/>
</dbReference>
<dbReference type="PROSITE" id="PS00146">
    <property type="entry name" value="BETA_LACTAMASE_A"/>
    <property type="match status" value="1"/>
</dbReference>
<sequence>MKPSSLHAGAISCCLFFLSIFSTVAQPPAPPSPGSLPELLSAIEAVMKREQIPGLMLVMVNSDSIIFSGGLGYSDLATGRKVDGKQKFRLGSTTKLLVAMGILHLVRQGALTLDTKLKDVAPEAPFHNPWEETHPVRIINLLEHTTGFTDAFMNKSINLGQTDKSGLAVLKLYADQMVCRFRPGTMPLYTNTNYTVLGYVIEKVSGMGWAEYLQTNVLAPVGMLNTDFKLRPTGSEYATGYLTSDGRQVPVPAFALHSNGAHGSMNSCADDMARLVRFFLNNWRTDTTQWLPVSDLADMENVHTTLAARHQLKNGYGLGNHIEAWHPKCTFHGHGGTIQGFVSHMIYDRERGVGMMIAKNGGYNDARIAMLVTDFLTRHLPPLERVEKEVPADSIQPFLGYYRPAFAADHYGFLQNLVSDVAVSMNGKALVLSTLSGRPVVLNHMGKLKFREHFGHEESYVFGHDEQGNKILMSTAPRGGTHIIKTSLAYVLLKRSLAAGGLIALTLSILIGVFSIVSIALKRDRSPAFPVAVLPMLATLSLAIGLSPLVQWEANYLSFTRPNGVTLTIFFGTLFFAVFSAAGVWFLYTRWKHLKSIRAKILYAFSALGTAAVAGSFLMHGMIAPMVWNW</sequence>
<comment type="caution">
    <text evidence="4">The sequence shown here is derived from an EMBL/GenBank/DDBJ whole genome shotgun (WGS) entry which is preliminary data.</text>
</comment>
<dbReference type="Proteomes" id="UP001319200">
    <property type="component" value="Unassembled WGS sequence"/>
</dbReference>
<feature type="chain" id="PRO_5042954439" evidence="2">
    <location>
        <begin position="26"/>
        <end position="630"/>
    </location>
</feature>
<feature type="transmembrane region" description="Helical" evidence="1">
    <location>
        <begin position="497"/>
        <end position="521"/>
    </location>
</feature>